<evidence type="ECO:0000256" key="1">
    <source>
        <dbReference type="ARBA" id="ARBA00004496"/>
    </source>
</evidence>
<keyword evidence="4" id="KW-0547">Nucleotide-binding</keyword>
<organism evidence="8 9">
    <name type="scientific">Candidatus Devosia phytovorans</name>
    <dbReference type="NCBI Taxonomy" id="3121372"/>
    <lineage>
        <taxon>Bacteria</taxon>
        <taxon>Pseudomonadati</taxon>
        <taxon>Pseudomonadota</taxon>
        <taxon>Alphaproteobacteria</taxon>
        <taxon>Hyphomicrobiales</taxon>
        <taxon>Devosiaceae</taxon>
        <taxon>Devosia</taxon>
    </lineage>
</organism>
<dbReference type="InterPro" id="IPR003714">
    <property type="entry name" value="PhoH"/>
</dbReference>
<sequence length="354" mass="38783">MSPTADNALASQLELAFEDNRLAAQLYGDFDQNLALIEQRLKVSATPRGNHVLLKGAASSVDQARRVLESLYGSLEEGRSMDISDVDGVIRMIETEDSQLTLPTLERKGKVRMAQIATRKSTIVARTPAQDAYMRAMERSELVFGVGPAGTGKTYLAVAHAASLLERGDINRIILSRPAVEAGERLGFLPGDMKEKVDPYLRPLYDALYDMMKPENVERCLTSGIIEVAPLAFMRGRTLANAVVILDEAQNTTSMQMKMFLTRLGENSKMIVTGDPTQVDLPRGEKSGLVEAVKLLDGVEGVHVSRFNDKDVVRHALVGRIVRAYEADTAKRLAEKEGDTQGLVRTLGITQPKS</sequence>
<dbReference type="PANTHER" id="PTHR30473">
    <property type="entry name" value="PROTEIN PHOH"/>
    <property type="match status" value="1"/>
</dbReference>
<evidence type="ECO:0000256" key="5">
    <source>
        <dbReference type="ARBA" id="ARBA00022840"/>
    </source>
</evidence>
<gene>
    <name evidence="8" type="ORF">P0Y65_18295</name>
</gene>
<evidence type="ECO:0000256" key="6">
    <source>
        <dbReference type="ARBA" id="ARBA00039970"/>
    </source>
</evidence>
<dbReference type="SUPFAM" id="SSF52540">
    <property type="entry name" value="P-loop containing nucleoside triphosphate hydrolases"/>
    <property type="match status" value="1"/>
</dbReference>
<comment type="subcellular location">
    <subcellularLocation>
        <location evidence="1">Cytoplasm</location>
    </subcellularLocation>
</comment>
<reference evidence="8" key="1">
    <citation type="submission" date="2023-03" db="EMBL/GenBank/DDBJ databases">
        <title>Andean soil-derived lignocellulolytic bacterial consortium as a source of novel taxa and putative plastic-active enzymes.</title>
        <authorList>
            <person name="Diaz-Garcia L."/>
            <person name="Chuvochina M."/>
            <person name="Feuerriegel G."/>
            <person name="Bunk B."/>
            <person name="Sproer C."/>
            <person name="Streit W.R."/>
            <person name="Rodriguez L.M."/>
            <person name="Overmann J."/>
            <person name="Jimenez D.J."/>
        </authorList>
    </citation>
    <scope>NUCLEOTIDE SEQUENCE</scope>
    <source>
        <strain evidence="8">MAG 4196</strain>
    </source>
</reference>
<dbReference type="GO" id="GO:0005524">
    <property type="term" value="F:ATP binding"/>
    <property type="evidence" value="ECO:0007669"/>
    <property type="project" value="UniProtKB-KW"/>
</dbReference>
<keyword evidence="5" id="KW-0067">ATP-binding</keyword>
<evidence type="ECO:0000256" key="2">
    <source>
        <dbReference type="ARBA" id="ARBA00010393"/>
    </source>
</evidence>
<proteinExistence type="inferred from homology"/>
<comment type="similarity">
    <text evidence="2">Belongs to the PhoH family.</text>
</comment>
<evidence type="ECO:0000313" key="9">
    <source>
        <dbReference type="Proteomes" id="UP001217476"/>
    </source>
</evidence>
<evidence type="ECO:0000256" key="4">
    <source>
        <dbReference type="ARBA" id="ARBA00022741"/>
    </source>
</evidence>
<protein>
    <recommendedName>
        <fullName evidence="6">PhoH-like protein</fullName>
    </recommendedName>
</protein>
<evidence type="ECO:0000313" key="8">
    <source>
        <dbReference type="EMBL" id="WEK04109.1"/>
    </source>
</evidence>
<accession>A0AAJ5VSS4</accession>
<dbReference type="InterPro" id="IPR027417">
    <property type="entry name" value="P-loop_NTPase"/>
</dbReference>
<dbReference type="EMBL" id="CP119312">
    <property type="protein sequence ID" value="WEK04109.1"/>
    <property type="molecule type" value="Genomic_DNA"/>
</dbReference>
<feature type="domain" description="PhoH-like protein" evidence="7">
    <location>
        <begin position="123"/>
        <end position="326"/>
    </location>
</feature>
<evidence type="ECO:0000259" key="7">
    <source>
        <dbReference type="Pfam" id="PF02562"/>
    </source>
</evidence>
<keyword evidence="3" id="KW-0963">Cytoplasm</keyword>
<name>A0AAJ5VSS4_9HYPH</name>
<dbReference type="FunFam" id="3.40.50.300:FF:000013">
    <property type="entry name" value="PhoH family ATPase"/>
    <property type="match status" value="1"/>
</dbReference>
<dbReference type="GO" id="GO:0005829">
    <property type="term" value="C:cytosol"/>
    <property type="evidence" value="ECO:0007669"/>
    <property type="project" value="TreeGrafter"/>
</dbReference>
<dbReference type="InterPro" id="IPR051451">
    <property type="entry name" value="PhoH2-like"/>
</dbReference>
<dbReference type="Gene3D" id="3.40.50.300">
    <property type="entry name" value="P-loop containing nucleotide triphosphate hydrolases"/>
    <property type="match status" value="1"/>
</dbReference>
<dbReference type="PANTHER" id="PTHR30473:SF1">
    <property type="entry name" value="PHOH-LIKE PROTEIN"/>
    <property type="match status" value="1"/>
</dbReference>
<dbReference type="AlphaFoldDB" id="A0AAJ5VSS4"/>
<dbReference type="Pfam" id="PF02562">
    <property type="entry name" value="PhoH"/>
    <property type="match status" value="1"/>
</dbReference>
<dbReference type="Proteomes" id="UP001217476">
    <property type="component" value="Chromosome"/>
</dbReference>
<evidence type="ECO:0000256" key="3">
    <source>
        <dbReference type="ARBA" id="ARBA00022490"/>
    </source>
</evidence>